<proteinExistence type="predicted"/>
<reference evidence="5 6" key="1">
    <citation type="submission" date="2023-05" db="EMBL/GenBank/DDBJ databases">
        <title>B98-5 Cell Line De Novo Hybrid Assembly: An Optical Mapping Approach.</title>
        <authorList>
            <person name="Kananen K."/>
            <person name="Auerbach J.A."/>
            <person name="Kautto E."/>
            <person name="Blachly J.S."/>
        </authorList>
    </citation>
    <scope>NUCLEOTIDE SEQUENCE [LARGE SCALE GENOMIC DNA]</scope>
    <source>
        <strain evidence="5">B95-8</strain>
        <tissue evidence="5">Cell line</tissue>
    </source>
</reference>
<gene>
    <name evidence="5" type="ORF">P7K49_009570</name>
</gene>
<evidence type="ECO:0000256" key="1">
    <source>
        <dbReference type="ARBA" id="ARBA00014901"/>
    </source>
</evidence>
<dbReference type="Gene3D" id="2.130.10.10">
    <property type="entry name" value="YVTN repeat-like/Quinoprotein amine dehydrogenase"/>
    <property type="match status" value="1"/>
</dbReference>
<feature type="repeat" description="WD" evidence="3">
    <location>
        <begin position="94"/>
        <end position="135"/>
    </location>
</feature>
<organism evidence="5 6">
    <name type="scientific">Saguinus oedipus</name>
    <name type="common">Cotton-top tamarin</name>
    <name type="synonym">Oedipomidas oedipus</name>
    <dbReference type="NCBI Taxonomy" id="9490"/>
    <lineage>
        <taxon>Eukaryota</taxon>
        <taxon>Metazoa</taxon>
        <taxon>Chordata</taxon>
        <taxon>Craniata</taxon>
        <taxon>Vertebrata</taxon>
        <taxon>Euteleostomi</taxon>
        <taxon>Mammalia</taxon>
        <taxon>Eutheria</taxon>
        <taxon>Euarchontoglires</taxon>
        <taxon>Primates</taxon>
        <taxon>Haplorrhini</taxon>
        <taxon>Platyrrhini</taxon>
        <taxon>Cebidae</taxon>
        <taxon>Callitrichinae</taxon>
        <taxon>Saguinus</taxon>
    </lineage>
</organism>
<dbReference type="InterPro" id="IPR051242">
    <property type="entry name" value="WD-EF-hand_domain"/>
</dbReference>
<evidence type="ECO:0000256" key="4">
    <source>
        <dbReference type="SAM" id="MobiDB-lite"/>
    </source>
</evidence>
<feature type="repeat" description="WD" evidence="3">
    <location>
        <begin position="49"/>
        <end position="90"/>
    </location>
</feature>
<dbReference type="PANTHER" id="PTHR44324:SF6">
    <property type="entry name" value="EF-HAND CALCIUM BINDING DOMAIN 8"/>
    <property type="match status" value="1"/>
</dbReference>
<dbReference type="PROSITE" id="PS50082">
    <property type="entry name" value="WD_REPEATS_2"/>
    <property type="match status" value="2"/>
</dbReference>
<feature type="compositionally biased region" description="Polar residues" evidence="4">
    <location>
        <begin position="384"/>
        <end position="404"/>
    </location>
</feature>
<feature type="region of interest" description="Disordered" evidence="4">
    <location>
        <begin position="305"/>
        <end position="336"/>
    </location>
</feature>
<dbReference type="SMART" id="SM00320">
    <property type="entry name" value="WD40"/>
    <property type="match status" value="3"/>
</dbReference>
<protein>
    <recommendedName>
        <fullName evidence="1">WD repeat-containing protein on Y chromosome</fullName>
    </recommendedName>
</protein>
<accession>A0ABQ9VLQ8</accession>
<comment type="caution">
    <text evidence="5">The sequence shown here is derived from an EMBL/GenBank/DDBJ whole genome shotgun (WGS) entry which is preliminary data.</text>
</comment>
<dbReference type="InterPro" id="IPR001680">
    <property type="entry name" value="WD40_rpt"/>
</dbReference>
<dbReference type="PANTHER" id="PTHR44324">
    <property type="entry name" value="WD40 REPEAT DOMAIN 95"/>
    <property type="match status" value="1"/>
</dbReference>
<dbReference type="InterPro" id="IPR011047">
    <property type="entry name" value="Quinoprotein_ADH-like_sf"/>
</dbReference>
<evidence type="ECO:0000256" key="2">
    <source>
        <dbReference type="ARBA" id="ARBA00022737"/>
    </source>
</evidence>
<evidence type="ECO:0000256" key="3">
    <source>
        <dbReference type="PROSITE-ProRule" id="PRU00221"/>
    </source>
</evidence>
<feature type="compositionally biased region" description="Basic and acidic residues" evidence="4">
    <location>
        <begin position="406"/>
        <end position="415"/>
    </location>
</feature>
<keyword evidence="6" id="KW-1185">Reference proteome</keyword>
<evidence type="ECO:0000313" key="6">
    <source>
        <dbReference type="Proteomes" id="UP001266305"/>
    </source>
</evidence>
<feature type="region of interest" description="Disordered" evidence="4">
    <location>
        <begin position="383"/>
        <end position="439"/>
    </location>
</feature>
<dbReference type="EMBL" id="JASSZA010000005">
    <property type="protein sequence ID" value="KAK2109824.1"/>
    <property type="molecule type" value="Genomic_DNA"/>
</dbReference>
<keyword evidence="3" id="KW-0853">WD repeat</keyword>
<evidence type="ECO:0000313" key="5">
    <source>
        <dbReference type="EMBL" id="KAK2109824.1"/>
    </source>
</evidence>
<name>A0ABQ9VLQ8_SAGOE</name>
<keyword evidence="2" id="KW-0677">Repeat</keyword>
<sequence>MVYWKFLLAAHHSGQSPSDRPALCPFPHLQIGILKGYLKAQGPSKAGKMTTHSSPLCTVLYSKIFKQVVSGCLHGIVSVWEVVTGRKTMEFSVSGGQHMELTAMALDESERCLITGLRDGTIKTWNYNIGKCLLTFPNPDQLEVSGIIHMNEVFYVTGWMVTKGSVRVLWVECNLKREKEGSQFHKTKPELLYHHWQTYHVQDILSMAKYQNQFLGTSSYSGDILFWNTSTLKPIFSFNASISPMPLQPKRAQDVNYCLAESWRPSGPCVEREKWAYKTRKKLSSLGPKSGASINLRQSLVSAPPVMRSLRDKKSDRPVPQQRKSPDLGPGAEVSHGGLSYLETRLQESETQTQTNHSLPPLSLISAPGLALPRMAGSVILQGKPSSAAGSSRQPSKIHSQQSLYKEAEMRKGELQKNMLLQSSASVEKVGRDQPGSGM</sequence>
<dbReference type="Proteomes" id="UP001266305">
    <property type="component" value="Unassembled WGS sequence"/>
</dbReference>
<dbReference type="SUPFAM" id="SSF50998">
    <property type="entry name" value="Quinoprotein alcohol dehydrogenase-like"/>
    <property type="match status" value="1"/>
</dbReference>
<dbReference type="InterPro" id="IPR015943">
    <property type="entry name" value="WD40/YVTN_repeat-like_dom_sf"/>
</dbReference>